<evidence type="ECO:0000313" key="4">
    <source>
        <dbReference type="Proteomes" id="UP000460435"/>
    </source>
</evidence>
<dbReference type="Gene3D" id="3.90.550.10">
    <property type="entry name" value="Spore Coat Polysaccharide Biosynthesis Protein SpsA, Chain A"/>
    <property type="match status" value="1"/>
</dbReference>
<feature type="domain" description="Glycosyltransferase 2-like" evidence="2">
    <location>
        <begin position="173"/>
        <end position="296"/>
    </location>
</feature>
<dbReference type="GO" id="GO:0016740">
    <property type="term" value="F:transferase activity"/>
    <property type="evidence" value="ECO:0007669"/>
    <property type="project" value="UniProtKB-KW"/>
</dbReference>
<gene>
    <name evidence="3" type="primary">mftF</name>
    <name evidence="3" type="ORF">F7O44_05145</name>
</gene>
<evidence type="ECO:0000313" key="3">
    <source>
        <dbReference type="EMBL" id="NDL56455.1"/>
    </source>
</evidence>
<evidence type="ECO:0000256" key="1">
    <source>
        <dbReference type="SAM" id="MobiDB-lite"/>
    </source>
</evidence>
<dbReference type="InterPro" id="IPR029044">
    <property type="entry name" value="Nucleotide-diphossugar_trans"/>
</dbReference>
<organism evidence="3 4">
    <name type="scientific">Phytoactinopolyspora mesophila</name>
    <dbReference type="NCBI Taxonomy" id="2650750"/>
    <lineage>
        <taxon>Bacteria</taxon>
        <taxon>Bacillati</taxon>
        <taxon>Actinomycetota</taxon>
        <taxon>Actinomycetes</taxon>
        <taxon>Jiangellales</taxon>
        <taxon>Jiangellaceae</taxon>
        <taxon>Phytoactinopolyspora</taxon>
    </lineage>
</organism>
<proteinExistence type="predicted"/>
<dbReference type="NCBIfam" id="TIGR03965">
    <property type="entry name" value="mycofact_glyco"/>
    <property type="match status" value="1"/>
</dbReference>
<evidence type="ECO:0000259" key="2">
    <source>
        <dbReference type="Pfam" id="PF00535"/>
    </source>
</evidence>
<feature type="compositionally biased region" description="Basic residues" evidence="1">
    <location>
        <begin position="1"/>
        <end position="10"/>
    </location>
</feature>
<accession>A0A7K3LZK8</accession>
<sequence length="558" mass="59648">MPQRRRRAKRAREVESLHGVVGISEGGRWRSLNPTESAGQGGTPPPERVTSAGLPTGAVGISEGGRWRSPSPTESAGQGGTPPAKQPQPTGLPPGAVVRLNRHTRVTDGGRVLYGGAPARVSRLRPAAASLIRERSFTITDAASRALAEYLIEAGLADPEPESLPPVSLTDVTVVIPAWRRPRQLERLLSSVRDHIGAVRVLVVDDCSGAESQRVADVAGRHSAELIGMKENRGPADARNAGLARVTTPFVLFVDTDAVLRPGAVELLLRHFADSRLAAVAPRVSGLTEPGANWILRYENARSSLDHGTYPSLVRPHSPMAWVSTTCLLARTSALGGGFGAGMRVAEDVDLVWRLVAEGWRVRYEPRAVIEHEHRGAPRAWLGRKFTYGTGAAALARRHPGLAAPAVLSPWTAAVLVTLAAQRRWSVPVAGAVTAVAASHISRRIGSTDDPHALAVRLTGHGLVAATAQGFALAVRHWWPAFALAAWGSSRARRMIAVAAVADAAWEYARLRPGLDPLRFAAARRLDDLAYGAGVWWGAWRARSAAALLPVVTRRRAR</sequence>
<dbReference type="PANTHER" id="PTHR43646:SF6">
    <property type="entry name" value="PRE-MYCOFACTOCIN GLYCOSYLTRANSFERASE"/>
    <property type="match status" value="1"/>
</dbReference>
<dbReference type="Proteomes" id="UP000460435">
    <property type="component" value="Unassembled WGS sequence"/>
</dbReference>
<keyword evidence="4" id="KW-1185">Reference proteome</keyword>
<keyword evidence="3" id="KW-0808">Transferase</keyword>
<dbReference type="PANTHER" id="PTHR43646">
    <property type="entry name" value="GLYCOSYLTRANSFERASE"/>
    <property type="match status" value="1"/>
</dbReference>
<protein>
    <submittedName>
        <fullName evidence="3">Mycofactocin system glycosyltransferase</fullName>
    </submittedName>
</protein>
<dbReference type="InterPro" id="IPR023981">
    <property type="entry name" value="MftF"/>
</dbReference>
<comment type="caution">
    <text evidence="3">The sequence shown here is derived from an EMBL/GenBank/DDBJ whole genome shotgun (WGS) entry which is preliminary data.</text>
</comment>
<dbReference type="SUPFAM" id="SSF53448">
    <property type="entry name" value="Nucleotide-diphospho-sugar transferases"/>
    <property type="match status" value="1"/>
</dbReference>
<dbReference type="EMBL" id="WLZY01000001">
    <property type="protein sequence ID" value="NDL56455.1"/>
    <property type="molecule type" value="Genomic_DNA"/>
</dbReference>
<feature type="region of interest" description="Disordered" evidence="1">
    <location>
        <begin position="1"/>
        <end position="96"/>
    </location>
</feature>
<dbReference type="InterPro" id="IPR001173">
    <property type="entry name" value="Glyco_trans_2-like"/>
</dbReference>
<reference evidence="3 4" key="1">
    <citation type="submission" date="2019-11" db="EMBL/GenBank/DDBJ databases">
        <authorList>
            <person name="Li X.-J."/>
            <person name="Feng X.-M."/>
        </authorList>
    </citation>
    <scope>NUCLEOTIDE SEQUENCE [LARGE SCALE GENOMIC DNA]</scope>
    <source>
        <strain evidence="3 4">XMNu-373</strain>
    </source>
</reference>
<dbReference type="Pfam" id="PF00535">
    <property type="entry name" value="Glycos_transf_2"/>
    <property type="match status" value="1"/>
</dbReference>
<dbReference type="AlphaFoldDB" id="A0A7K3LZK8"/>
<name>A0A7K3LZK8_9ACTN</name>